<protein>
    <submittedName>
        <fullName evidence="2">VirE protein</fullName>
    </submittedName>
</protein>
<gene>
    <name evidence="2" type="ORF">EGI31_00830</name>
</gene>
<dbReference type="InterPro" id="IPR014907">
    <property type="entry name" value="BT4734-like_N"/>
</dbReference>
<evidence type="ECO:0000313" key="3">
    <source>
        <dbReference type="Proteomes" id="UP001204144"/>
    </source>
</evidence>
<dbReference type="Pfam" id="PF08800">
    <property type="entry name" value="BT4734-like_N"/>
    <property type="match status" value="1"/>
</dbReference>
<dbReference type="RefSeq" id="WP_255035218.1">
    <property type="nucleotide sequence ID" value="NZ_RJUF01000001.1"/>
</dbReference>
<dbReference type="AlphaFoldDB" id="A0AAE3KSQ5"/>
<dbReference type="EMBL" id="RJUF01000001">
    <property type="protein sequence ID" value="MCP9761481.1"/>
    <property type="molecule type" value="Genomic_DNA"/>
</dbReference>
<evidence type="ECO:0000313" key="2">
    <source>
        <dbReference type="EMBL" id="MCP9761481.1"/>
    </source>
</evidence>
<sequence length="307" mass="35500">MQITEKQILSKTNYGLDIYAHILRDFYSDETVIHLKGRITEPSKNPFRGNAPTLIFEEIDQQFLFRDNEEIAFTGTPFDFAKLHFKKDGPELLKVLLEVLHLKFERRTNKFPVFLEKKKEITPQPLPIYIPKVSFFDAPVSNTIPSKELTLKGVYELILANSVIQTEHLRQISDKKLARKYKAANFNYVTFSGTFSSRKDDALLKHSGYLAIDFDHIPDLESLKTQLLNDAFFETQMLFKSPSGDGLKWIISIDITQNTHQDWFMAIKNYLEQTYQLKVDSAGIDVSRACFLPNDPQIFINSKHLMP</sequence>
<name>A0AAE3KSQ5_9BACT</name>
<proteinExistence type="predicted"/>
<feature type="domain" description="BT4734-like N-terminal" evidence="1">
    <location>
        <begin position="185"/>
        <end position="299"/>
    </location>
</feature>
<accession>A0AAE3KSQ5</accession>
<dbReference type="Proteomes" id="UP001204144">
    <property type="component" value="Unassembled WGS sequence"/>
</dbReference>
<organism evidence="2 3">
    <name type="scientific">Lacihabitans soyangensis</name>
    <dbReference type="NCBI Taxonomy" id="869394"/>
    <lineage>
        <taxon>Bacteria</taxon>
        <taxon>Pseudomonadati</taxon>
        <taxon>Bacteroidota</taxon>
        <taxon>Cytophagia</taxon>
        <taxon>Cytophagales</taxon>
        <taxon>Leadbetterellaceae</taxon>
        <taxon>Lacihabitans</taxon>
    </lineage>
</organism>
<keyword evidence="3" id="KW-1185">Reference proteome</keyword>
<reference evidence="2 3" key="1">
    <citation type="submission" date="2018-11" db="EMBL/GenBank/DDBJ databases">
        <title>Novel bacteria species description.</title>
        <authorList>
            <person name="Han J.-H."/>
        </authorList>
    </citation>
    <scope>NUCLEOTIDE SEQUENCE [LARGE SCALE GENOMIC DNA]</scope>
    <source>
        <strain evidence="2 3">KCTC23259</strain>
    </source>
</reference>
<comment type="caution">
    <text evidence="2">The sequence shown here is derived from an EMBL/GenBank/DDBJ whole genome shotgun (WGS) entry which is preliminary data.</text>
</comment>
<evidence type="ECO:0000259" key="1">
    <source>
        <dbReference type="Pfam" id="PF08800"/>
    </source>
</evidence>